<feature type="coiled-coil region" evidence="1">
    <location>
        <begin position="326"/>
        <end position="388"/>
    </location>
</feature>
<gene>
    <name evidence="3" type="ORF">CPB83DRAFT_842647</name>
</gene>
<protein>
    <submittedName>
        <fullName evidence="3">Uncharacterized protein</fullName>
    </submittedName>
</protein>
<feature type="compositionally biased region" description="Polar residues" evidence="2">
    <location>
        <begin position="1"/>
        <end position="13"/>
    </location>
</feature>
<feature type="compositionally biased region" description="Polar residues" evidence="2">
    <location>
        <begin position="267"/>
        <end position="283"/>
    </location>
</feature>
<name>A0A9P6ESW0_9AGAR</name>
<evidence type="ECO:0000256" key="1">
    <source>
        <dbReference type="SAM" id="Coils"/>
    </source>
</evidence>
<evidence type="ECO:0000313" key="3">
    <source>
        <dbReference type="EMBL" id="KAF9534636.1"/>
    </source>
</evidence>
<dbReference type="AlphaFoldDB" id="A0A9P6ESW0"/>
<comment type="caution">
    <text evidence="3">The sequence shown here is derived from an EMBL/GenBank/DDBJ whole genome shotgun (WGS) entry which is preliminary data.</text>
</comment>
<organism evidence="3 4">
    <name type="scientific">Crepidotus variabilis</name>
    <dbReference type="NCBI Taxonomy" id="179855"/>
    <lineage>
        <taxon>Eukaryota</taxon>
        <taxon>Fungi</taxon>
        <taxon>Dikarya</taxon>
        <taxon>Basidiomycota</taxon>
        <taxon>Agaricomycotina</taxon>
        <taxon>Agaricomycetes</taxon>
        <taxon>Agaricomycetidae</taxon>
        <taxon>Agaricales</taxon>
        <taxon>Agaricineae</taxon>
        <taxon>Crepidotaceae</taxon>
        <taxon>Crepidotus</taxon>
    </lineage>
</organism>
<keyword evidence="1" id="KW-0175">Coiled coil</keyword>
<accession>A0A9P6ESW0</accession>
<feature type="compositionally biased region" description="Polar residues" evidence="2">
    <location>
        <begin position="138"/>
        <end position="157"/>
    </location>
</feature>
<keyword evidence="4" id="KW-1185">Reference proteome</keyword>
<proteinExistence type="predicted"/>
<feature type="region of interest" description="Disordered" evidence="2">
    <location>
        <begin position="1"/>
        <end position="32"/>
    </location>
</feature>
<reference evidence="3" key="1">
    <citation type="submission" date="2020-11" db="EMBL/GenBank/DDBJ databases">
        <authorList>
            <consortium name="DOE Joint Genome Institute"/>
            <person name="Ahrendt S."/>
            <person name="Riley R."/>
            <person name="Andreopoulos W."/>
            <person name="Labutti K."/>
            <person name="Pangilinan J."/>
            <person name="Ruiz-Duenas F.J."/>
            <person name="Barrasa J.M."/>
            <person name="Sanchez-Garcia M."/>
            <person name="Camarero S."/>
            <person name="Miyauchi S."/>
            <person name="Serrano A."/>
            <person name="Linde D."/>
            <person name="Babiker R."/>
            <person name="Drula E."/>
            <person name="Ayuso-Fernandez I."/>
            <person name="Pacheco R."/>
            <person name="Padilla G."/>
            <person name="Ferreira P."/>
            <person name="Barriuso J."/>
            <person name="Kellner H."/>
            <person name="Castanera R."/>
            <person name="Alfaro M."/>
            <person name="Ramirez L."/>
            <person name="Pisabarro A.G."/>
            <person name="Kuo A."/>
            <person name="Tritt A."/>
            <person name="Lipzen A."/>
            <person name="He G."/>
            <person name="Yan M."/>
            <person name="Ng V."/>
            <person name="Cullen D."/>
            <person name="Martin F."/>
            <person name="Rosso M.-N."/>
            <person name="Henrissat B."/>
            <person name="Hibbett D."/>
            <person name="Martinez A.T."/>
            <person name="Grigoriev I.V."/>
        </authorList>
    </citation>
    <scope>NUCLEOTIDE SEQUENCE</scope>
    <source>
        <strain evidence="3">CBS 506.95</strain>
    </source>
</reference>
<evidence type="ECO:0000256" key="2">
    <source>
        <dbReference type="SAM" id="MobiDB-lite"/>
    </source>
</evidence>
<feature type="compositionally biased region" description="Polar residues" evidence="2">
    <location>
        <begin position="47"/>
        <end position="69"/>
    </location>
</feature>
<evidence type="ECO:0000313" key="4">
    <source>
        <dbReference type="Proteomes" id="UP000807306"/>
    </source>
</evidence>
<feature type="compositionally biased region" description="Basic and acidic residues" evidence="2">
    <location>
        <begin position="123"/>
        <end position="137"/>
    </location>
</feature>
<feature type="region of interest" description="Disordered" evidence="2">
    <location>
        <begin position="47"/>
        <end position="295"/>
    </location>
</feature>
<feature type="compositionally biased region" description="Basic and acidic residues" evidence="2">
    <location>
        <begin position="176"/>
        <end position="206"/>
    </location>
</feature>
<dbReference type="Proteomes" id="UP000807306">
    <property type="component" value="Unassembled WGS sequence"/>
</dbReference>
<sequence>MAFSPTRTEQQTIGVPDGERVKKSAGADLTRSSHNLAPLNVFANPSKVLQPSSATNHSRTRQASNSNPYSAFANRIHMLRGPASKQAVTKPDDSPTRASGVPEPPLAQPAEITEILGENLVKFGKDQSEPEAVKEATNDTMPKTGSTEQEIDTSISEPKSVPEVPFSPTRPVSPPLEHELIDVERPLDSEDVDTTMKGDEEKRDTIEVSDESQATTPQKRKRSSELETRPSSPVPDATSSLVAFASLPEAQVVSSNPYPEDDFDLEPTSSQPATQTRTETQDTYDGDESKSFAGRERVTKRRKYYEAMDTVLMKALTDKKRAGLKLGQMERLSKKRDEELRELQARVDALEGEKQQVNEQLSEKCEECVRLKEEIQQVTSQKEEAKGLFSQFASEIQRAFGN</sequence>
<dbReference type="EMBL" id="MU157825">
    <property type="protein sequence ID" value="KAF9534636.1"/>
    <property type="molecule type" value="Genomic_DNA"/>
</dbReference>